<reference evidence="2 3" key="1">
    <citation type="submission" date="2024-05" db="EMBL/GenBank/DDBJ databases">
        <title>Haplotype-resolved chromosome-level genome assembly of Huyou (Citrus changshanensis).</title>
        <authorList>
            <person name="Miao C."/>
            <person name="Chen W."/>
            <person name="Wu Y."/>
            <person name="Wang L."/>
            <person name="Zhao S."/>
            <person name="Grierson D."/>
            <person name="Xu C."/>
            <person name="Chen K."/>
        </authorList>
    </citation>
    <scope>NUCLEOTIDE SEQUENCE [LARGE SCALE GENOMIC DNA]</scope>
    <source>
        <strain evidence="2">01-14</strain>
        <tissue evidence="2">Leaf</tissue>
    </source>
</reference>
<evidence type="ECO:0000313" key="2">
    <source>
        <dbReference type="EMBL" id="KAK9230455.1"/>
    </source>
</evidence>
<keyword evidence="1" id="KW-1133">Transmembrane helix</keyword>
<organism evidence="2 3">
    <name type="scientific">Citrus x changshan-huyou</name>
    <dbReference type="NCBI Taxonomy" id="2935761"/>
    <lineage>
        <taxon>Eukaryota</taxon>
        <taxon>Viridiplantae</taxon>
        <taxon>Streptophyta</taxon>
        <taxon>Embryophyta</taxon>
        <taxon>Tracheophyta</taxon>
        <taxon>Spermatophyta</taxon>
        <taxon>Magnoliopsida</taxon>
        <taxon>eudicotyledons</taxon>
        <taxon>Gunneridae</taxon>
        <taxon>Pentapetalae</taxon>
        <taxon>rosids</taxon>
        <taxon>malvids</taxon>
        <taxon>Sapindales</taxon>
        <taxon>Rutaceae</taxon>
        <taxon>Aurantioideae</taxon>
        <taxon>Citrus</taxon>
    </lineage>
</organism>
<comment type="caution">
    <text evidence="2">The sequence shown here is derived from an EMBL/GenBank/DDBJ whole genome shotgun (WGS) entry which is preliminary data.</text>
</comment>
<dbReference type="AlphaFoldDB" id="A0AAP0N050"/>
<keyword evidence="1" id="KW-0812">Transmembrane</keyword>
<keyword evidence="1" id="KW-0472">Membrane</keyword>
<gene>
    <name evidence="2" type="ORF">WN944_023425</name>
</gene>
<dbReference type="Proteomes" id="UP001428341">
    <property type="component" value="Unassembled WGS sequence"/>
</dbReference>
<proteinExistence type="predicted"/>
<accession>A0AAP0N050</accession>
<protein>
    <submittedName>
        <fullName evidence="2">Uncharacterized protein</fullName>
    </submittedName>
</protein>
<feature type="transmembrane region" description="Helical" evidence="1">
    <location>
        <begin position="65"/>
        <end position="88"/>
    </location>
</feature>
<evidence type="ECO:0000256" key="1">
    <source>
        <dbReference type="SAM" id="Phobius"/>
    </source>
</evidence>
<dbReference type="EMBL" id="JBCGBO010000001">
    <property type="protein sequence ID" value="KAK9230455.1"/>
    <property type="molecule type" value="Genomic_DNA"/>
</dbReference>
<feature type="transmembrane region" description="Helical" evidence="1">
    <location>
        <begin position="94"/>
        <end position="117"/>
    </location>
</feature>
<name>A0AAP0N050_9ROSI</name>
<sequence>MNSNIRSDHISCEISEMAFGIHDDRLTATIIVNAGNAGTRSLFGKLNSRSGKVHSPRLWQNGDDLLDLAVGMWLGFWVVFSGMLLLVWRLAAGFLAFCCWHVAWVLGGIFWHVAGWFRQ</sequence>
<keyword evidence="3" id="KW-1185">Reference proteome</keyword>
<evidence type="ECO:0000313" key="3">
    <source>
        <dbReference type="Proteomes" id="UP001428341"/>
    </source>
</evidence>